<evidence type="ECO:0000313" key="5">
    <source>
        <dbReference type="EMBL" id="QGG94217.1"/>
    </source>
</evidence>
<organism evidence="5 6">
    <name type="scientific">Actinomarinicola tropica</name>
    <dbReference type="NCBI Taxonomy" id="2789776"/>
    <lineage>
        <taxon>Bacteria</taxon>
        <taxon>Bacillati</taxon>
        <taxon>Actinomycetota</taxon>
        <taxon>Acidimicrobiia</taxon>
        <taxon>Acidimicrobiales</taxon>
        <taxon>Iamiaceae</taxon>
        <taxon>Actinomarinicola</taxon>
    </lineage>
</organism>
<dbReference type="AlphaFoldDB" id="A0A5Q2RJL1"/>
<dbReference type="Gene3D" id="1.10.1660.10">
    <property type="match status" value="1"/>
</dbReference>
<dbReference type="GO" id="GO:0015689">
    <property type="term" value="P:molybdate ion transport"/>
    <property type="evidence" value="ECO:0007669"/>
    <property type="project" value="InterPro"/>
</dbReference>
<dbReference type="PROSITE" id="PS50937">
    <property type="entry name" value="HTH_MERR_2"/>
    <property type="match status" value="1"/>
</dbReference>
<gene>
    <name evidence="5" type="ORF">GH723_03375</name>
</gene>
<dbReference type="KEGG" id="atq:GH723_03375"/>
<dbReference type="NCBIfam" id="TIGR01764">
    <property type="entry name" value="excise"/>
    <property type="match status" value="1"/>
</dbReference>
<dbReference type="InterPro" id="IPR000551">
    <property type="entry name" value="MerR-type_HTH_dom"/>
</dbReference>
<dbReference type="Pfam" id="PF12728">
    <property type="entry name" value="HTH_17"/>
    <property type="match status" value="1"/>
</dbReference>
<dbReference type="InterPro" id="IPR005116">
    <property type="entry name" value="Transp-assoc_OB_typ1"/>
</dbReference>
<dbReference type="Gene3D" id="2.40.50.100">
    <property type="match status" value="1"/>
</dbReference>
<dbReference type="InterPro" id="IPR010093">
    <property type="entry name" value="SinI_DNA-bd"/>
</dbReference>
<evidence type="ECO:0000256" key="2">
    <source>
        <dbReference type="PROSITE-ProRule" id="PRU01213"/>
    </source>
</evidence>
<accession>A0A5Q2RJL1</accession>
<dbReference type="EMBL" id="CP045851">
    <property type="protein sequence ID" value="QGG94217.1"/>
    <property type="molecule type" value="Genomic_DNA"/>
</dbReference>
<name>A0A5Q2RJL1_9ACTN</name>
<evidence type="ECO:0000313" key="6">
    <source>
        <dbReference type="Proteomes" id="UP000334019"/>
    </source>
</evidence>
<keyword evidence="6" id="KW-1185">Reference proteome</keyword>
<feature type="domain" description="Mop" evidence="4">
    <location>
        <begin position="78"/>
        <end position="143"/>
    </location>
</feature>
<reference evidence="5 6" key="1">
    <citation type="submission" date="2019-11" db="EMBL/GenBank/DDBJ databases">
        <authorList>
            <person name="He Y."/>
        </authorList>
    </citation>
    <scope>NUCLEOTIDE SEQUENCE [LARGE SCALE GENOMIC DNA]</scope>
    <source>
        <strain evidence="5 6">SCSIO 58843</strain>
    </source>
</reference>
<dbReference type="CDD" id="cd04762">
    <property type="entry name" value="HTH_MerR-trunc"/>
    <property type="match status" value="1"/>
</dbReference>
<sequence>MSTSTSLLWWAARVSSAYRPGQVADLLGVSVDTVRRWCDDGRLPTVRTEGGHRLVSGPGLARYLRGRAAAFEADGLPAQSARNRFTGVVTRVERDTLSAVVEIQSGRHRIVSLMTRDAADELDLEEGDLAVAAVKATTVVVEVPDR</sequence>
<dbReference type="Proteomes" id="UP000334019">
    <property type="component" value="Chromosome"/>
</dbReference>
<dbReference type="InterPro" id="IPR041657">
    <property type="entry name" value="HTH_17"/>
</dbReference>
<dbReference type="PROSITE" id="PS51866">
    <property type="entry name" value="MOP"/>
    <property type="match status" value="1"/>
</dbReference>
<dbReference type="InterPro" id="IPR008995">
    <property type="entry name" value="Mo/tungstate-bd_C_term_dom"/>
</dbReference>
<evidence type="ECO:0000259" key="3">
    <source>
        <dbReference type="PROSITE" id="PS50937"/>
    </source>
</evidence>
<evidence type="ECO:0000256" key="1">
    <source>
        <dbReference type="ARBA" id="ARBA00022505"/>
    </source>
</evidence>
<dbReference type="GO" id="GO:0003677">
    <property type="term" value="F:DNA binding"/>
    <property type="evidence" value="ECO:0007669"/>
    <property type="project" value="InterPro"/>
</dbReference>
<proteinExistence type="predicted"/>
<dbReference type="GO" id="GO:0006355">
    <property type="term" value="P:regulation of DNA-templated transcription"/>
    <property type="evidence" value="ECO:0007669"/>
    <property type="project" value="InterPro"/>
</dbReference>
<dbReference type="InterPro" id="IPR004606">
    <property type="entry name" value="Mop_domain"/>
</dbReference>
<dbReference type="Pfam" id="PF03459">
    <property type="entry name" value="TOBE"/>
    <property type="match status" value="1"/>
</dbReference>
<evidence type="ECO:0000259" key="4">
    <source>
        <dbReference type="PROSITE" id="PS51866"/>
    </source>
</evidence>
<keyword evidence="1 2" id="KW-0500">Molybdenum</keyword>
<feature type="domain" description="HTH merR-type" evidence="3">
    <location>
        <begin position="17"/>
        <end position="54"/>
    </location>
</feature>
<protein>
    <submittedName>
        <fullName evidence="5">Helix-turn-helix domain-containing protein</fullName>
    </submittedName>
</protein>
<dbReference type="SUPFAM" id="SSF50331">
    <property type="entry name" value="MOP-like"/>
    <property type="match status" value="1"/>
</dbReference>